<dbReference type="InterPro" id="IPR058922">
    <property type="entry name" value="WHD_DRP"/>
</dbReference>
<evidence type="ECO:0000256" key="7">
    <source>
        <dbReference type="SAM" id="MobiDB-lite"/>
    </source>
</evidence>
<feature type="domain" description="Disease resistance N-terminal" evidence="9">
    <location>
        <begin position="8"/>
        <end position="90"/>
    </location>
</feature>
<dbReference type="InterPro" id="IPR002182">
    <property type="entry name" value="NB-ARC"/>
</dbReference>
<feature type="compositionally biased region" description="Basic and acidic residues" evidence="7">
    <location>
        <begin position="755"/>
        <end position="766"/>
    </location>
</feature>
<evidence type="ECO:0000259" key="11">
    <source>
        <dbReference type="Pfam" id="PF23598"/>
    </source>
</evidence>
<comment type="caution">
    <text evidence="13">The sequence shown here is derived from an EMBL/GenBank/DDBJ whole genome shotgun (WGS) entry which is preliminary data.</text>
</comment>
<dbReference type="PANTHER" id="PTHR36766">
    <property type="entry name" value="PLANT BROAD-SPECTRUM MILDEW RESISTANCE PROTEIN RPW8"/>
    <property type="match status" value="1"/>
</dbReference>
<dbReference type="AlphaFoldDB" id="A0A8J5H3P1"/>
<dbReference type="InterPro" id="IPR056789">
    <property type="entry name" value="LRR_R13L1-DRL21"/>
</dbReference>
<dbReference type="OrthoDB" id="1050628at2759"/>
<gene>
    <name evidence="13" type="ORF">ZIOFF_026320</name>
</gene>
<organism evidence="13 14">
    <name type="scientific">Zingiber officinale</name>
    <name type="common">Ginger</name>
    <name type="synonym">Amomum zingiber</name>
    <dbReference type="NCBI Taxonomy" id="94328"/>
    <lineage>
        <taxon>Eukaryota</taxon>
        <taxon>Viridiplantae</taxon>
        <taxon>Streptophyta</taxon>
        <taxon>Embryophyta</taxon>
        <taxon>Tracheophyta</taxon>
        <taxon>Spermatophyta</taxon>
        <taxon>Magnoliopsida</taxon>
        <taxon>Liliopsida</taxon>
        <taxon>Zingiberales</taxon>
        <taxon>Zingiberaceae</taxon>
        <taxon>Zingiber</taxon>
    </lineage>
</organism>
<dbReference type="InterPro" id="IPR041118">
    <property type="entry name" value="Rx_N"/>
</dbReference>
<evidence type="ECO:0000256" key="3">
    <source>
        <dbReference type="ARBA" id="ARBA00022737"/>
    </source>
</evidence>
<keyword evidence="5" id="KW-0611">Plant defense</keyword>
<evidence type="ECO:0000259" key="8">
    <source>
        <dbReference type="Pfam" id="PF00931"/>
    </source>
</evidence>
<evidence type="ECO:0000313" key="14">
    <source>
        <dbReference type="Proteomes" id="UP000734854"/>
    </source>
</evidence>
<keyword evidence="2" id="KW-0433">Leucine-rich repeat</keyword>
<reference evidence="13 14" key="1">
    <citation type="submission" date="2020-08" db="EMBL/GenBank/DDBJ databases">
        <title>Plant Genome Project.</title>
        <authorList>
            <person name="Zhang R.-G."/>
        </authorList>
    </citation>
    <scope>NUCLEOTIDE SEQUENCE [LARGE SCALE GENOMIC DNA]</scope>
    <source>
        <tissue evidence="13">Rhizome</tissue>
    </source>
</reference>
<evidence type="ECO:0000256" key="6">
    <source>
        <dbReference type="ARBA" id="ARBA00022840"/>
    </source>
</evidence>
<dbReference type="Pfam" id="PF00931">
    <property type="entry name" value="NB-ARC"/>
    <property type="match status" value="1"/>
</dbReference>
<dbReference type="Pfam" id="PF25019">
    <property type="entry name" value="LRR_R13L1-DRL21"/>
    <property type="match status" value="1"/>
</dbReference>
<dbReference type="GO" id="GO:0006952">
    <property type="term" value="P:defense response"/>
    <property type="evidence" value="ECO:0007669"/>
    <property type="project" value="UniProtKB-KW"/>
</dbReference>
<keyword evidence="6" id="KW-0067">ATP-binding</keyword>
<feature type="region of interest" description="Disordered" evidence="7">
    <location>
        <begin position="748"/>
        <end position="822"/>
    </location>
</feature>
<keyword evidence="14" id="KW-1185">Reference proteome</keyword>
<feature type="domain" description="Disease resistance R13L4/SHOC-2-like LRR" evidence="11">
    <location>
        <begin position="579"/>
        <end position="724"/>
    </location>
</feature>
<evidence type="ECO:0000256" key="1">
    <source>
        <dbReference type="ARBA" id="ARBA00008894"/>
    </source>
</evidence>
<evidence type="ECO:0000259" key="10">
    <source>
        <dbReference type="Pfam" id="PF23559"/>
    </source>
</evidence>
<evidence type="ECO:0000256" key="2">
    <source>
        <dbReference type="ARBA" id="ARBA00022614"/>
    </source>
</evidence>
<dbReference type="EMBL" id="JACMSC010000007">
    <property type="protein sequence ID" value="KAG6515886.1"/>
    <property type="molecule type" value="Genomic_DNA"/>
</dbReference>
<feature type="domain" description="NB-ARC" evidence="8">
    <location>
        <begin position="179"/>
        <end position="353"/>
    </location>
</feature>
<dbReference type="InterPro" id="IPR038005">
    <property type="entry name" value="RX-like_CC"/>
</dbReference>
<evidence type="ECO:0000313" key="13">
    <source>
        <dbReference type="EMBL" id="KAG6515886.1"/>
    </source>
</evidence>
<dbReference type="CDD" id="cd14798">
    <property type="entry name" value="RX-CC_like"/>
    <property type="match status" value="1"/>
</dbReference>
<evidence type="ECO:0000256" key="5">
    <source>
        <dbReference type="ARBA" id="ARBA00022821"/>
    </source>
</evidence>
<dbReference type="Proteomes" id="UP000734854">
    <property type="component" value="Unassembled WGS sequence"/>
</dbReference>
<dbReference type="InterPro" id="IPR055414">
    <property type="entry name" value="LRR_R13L4/SHOC2-like"/>
</dbReference>
<proteinExistence type="inferred from homology"/>
<keyword evidence="3" id="KW-0677">Repeat</keyword>
<feature type="compositionally biased region" description="Acidic residues" evidence="7">
    <location>
        <begin position="767"/>
        <end position="779"/>
    </location>
</feature>
<feature type="domain" description="Disease resistance protein winged helix" evidence="10">
    <location>
        <begin position="442"/>
        <end position="515"/>
    </location>
</feature>
<evidence type="ECO:0000256" key="4">
    <source>
        <dbReference type="ARBA" id="ARBA00022741"/>
    </source>
</evidence>
<dbReference type="PANTHER" id="PTHR36766:SF70">
    <property type="entry name" value="DISEASE RESISTANCE PROTEIN RGA4"/>
    <property type="match status" value="1"/>
</dbReference>
<dbReference type="GO" id="GO:0005524">
    <property type="term" value="F:ATP binding"/>
    <property type="evidence" value="ECO:0007669"/>
    <property type="project" value="UniProtKB-KW"/>
</dbReference>
<dbReference type="Pfam" id="PF23559">
    <property type="entry name" value="WHD_DRP"/>
    <property type="match status" value="1"/>
</dbReference>
<dbReference type="GO" id="GO:0043531">
    <property type="term" value="F:ADP binding"/>
    <property type="evidence" value="ECO:0007669"/>
    <property type="project" value="InterPro"/>
</dbReference>
<feature type="domain" description="R13L1/DRL21-like LRR repeat region" evidence="12">
    <location>
        <begin position="821"/>
        <end position="901"/>
    </location>
</feature>
<evidence type="ECO:0000259" key="9">
    <source>
        <dbReference type="Pfam" id="PF18052"/>
    </source>
</evidence>
<evidence type="ECO:0000259" key="12">
    <source>
        <dbReference type="Pfam" id="PF25019"/>
    </source>
</evidence>
<comment type="similarity">
    <text evidence="1">Belongs to the disease resistance NB-LRR family.</text>
</comment>
<dbReference type="Pfam" id="PF23598">
    <property type="entry name" value="LRR_14"/>
    <property type="match status" value="1"/>
</dbReference>
<sequence length="1152" mass="131047">MAMVLDFFVSKFITATTNMMETEIFKVLGVNKEIKTLQERLGAINGYLHQVERKRHGNDEIDLWVRKLKDIMYDADDVIDLCMIEGGKLLKSQALSSSSTVSIPFNYLFSCFQCLKYRHDIANQIIALNSKLEDLKNDTFIKNNLDWVTKEPVEYVNRVITYETSHLQIEGDVIGTQIETAIETLIDWILKNNPNKCHVFGVVGTGGIGKSTLASKIFEDERIKDYFPNRKWLYISKNYMESDLLKKLIKFGEGSETKGENLEGKSKAELENILVSVLTQNTFIVLDDVWNSSVWVDFLRKPIMKCASSCTVLVTTRKENIVKLMKPTYIHPVEKMDEESGWNLLKHLVFESEGDEDEISSFEEIGIKLVNKCDGLPLAIKAIAGVLYQQNKAKWVEILQSDAWNMNQIKEELRPLYLSYEDLPSSLKQCFLYCSLYPQKDMYSKEIVQSWVAEGLIMDEQDQLRRDLPIENQRTMEEIGEEMYRELICRNLLEADASFDLSKSFFSMHDHFRSLSANLMREEGILYRHGREFKVDDTIKIRRLSISCMGPKLVLPAEILRQACLRTLILIDSPKTKTIEDSVLQALPCLRVLDLTKTSIEKIPDCIGDLLHLRYLDLDGTNICEIPTSIGNLVNLQSLDISVCMYLERLPESIAKLHNLRRLDISCCPLLTYVPKGIGILEILYSLHGFMVGQNNSTSEKGCDLEELKNLSKLRSITIDRLERAEGGASALANKPFLKQLSLSWMQPDEEEEVDNGRGDDAKANEEADGDGTYDEDGNNDMGDGKDDGYGQGNESEEAGDTSTGSEVENEETENEEKVWSEEQISKAERICNEMTQPSSTIFNILFRQYPGRQFPSWMTSSSLAESFPNLTYLKLLGLPCCTELPPFGTLPQLKYLNIERASSITAIGSQFLGSRSSAFPKLEVLQFEDMPGWEEWTFNGAPLAVKLFPSLRACAIINCPKLRALPDGLHRATNLNELGLLQTYELGEINNITLAYRLEVTNGIGLKKISNIPSLRYLEVNDCPNLECVENLGKLQHLDLVCSEEMEQLPLWLRGLIEQHNNTASTHRSLKKFEMRCNRQLLKSCLEGNENWDIIEQIPNVKVQTYSGQEYLFYTKDPYNYDAKIDSTPTMATLRQKINALRQLQLSQIQA</sequence>
<dbReference type="Pfam" id="PF18052">
    <property type="entry name" value="Rx_N"/>
    <property type="match status" value="1"/>
</dbReference>
<name>A0A8J5H3P1_ZINOF</name>
<protein>
    <submittedName>
        <fullName evidence="13">Uncharacterized protein</fullName>
    </submittedName>
</protein>
<accession>A0A8J5H3P1</accession>
<keyword evidence="4" id="KW-0547">Nucleotide-binding</keyword>